<evidence type="ECO:0000256" key="4">
    <source>
        <dbReference type="ARBA" id="ARBA00022792"/>
    </source>
</evidence>
<accession>A0A1D2N3P8</accession>
<dbReference type="OrthoDB" id="75343at2759"/>
<evidence type="ECO:0000256" key="2">
    <source>
        <dbReference type="ARBA" id="ARBA00008444"/>
    </source>
</evidence>
<dbReference type="GO" id="GO:0042721">
    <property type="term" value="C:TIM22 mitochondrial import inner membrane insertion complex"/>
    <property type="evidence" value="ECO:0007669"/>
    <property type="project" value="UniProtKB-UniRule"/>
</dbReference>
<sequence length="196" mass="21017">MNTENLESLKSQFDQTKSGHILLTDDQLKRVIFTLCDPDKRKLLWQSNGLLQGGGVTNSEKIISKVFESCLFKTVTSAVLGYGLGGAMGLFFASVGPSNMAADGSPLNVRAVFRDLKTSTLNSAKNFALVGSLFTCVECTIESYRAKTDWKNGTSAGAVTGGLIGLRAGPKAGLYGAIGFATFSTIIEYYLINRLH</sequence>
<evidence type="ECO:0000256" key="8">
    <source>
        <dbReference type="ARBA" id="ARBA00024713"/>
    </source>
</evidence>
<keyword evidence="6 9" id="KW-0496">Mitochondrion</keyword>
<feature type="transmembrane region" description="Helical" evidence="9">
    <location>
        <begin position="172"/>
        <end position="192"/>
    </location>
</feature>
<dbReference type="PANTHER" id="PTHR14110">
    <property type="entry name" value="MITOCHONDRIAL IMPORT INNER MEMBRANE TRANSLOCASE SUBUNIT TIM22"/>
    <property type="match status" value="1"/>
</dbReference>
<comment type="subcellular location">
    <subcellularLocation>
        <location evidence="1 9">Mitochondrion inner membrane</location>
        <topology evidence="1 9">Multi-pass membrane protein</topology>
    </subcellularLocation>
</comment>
<evidence type="ECO:0000256" key="3">
    <source>
        <dbReference type="ARBA" id="ARBA00022692"/>
    </source>
</evidence>
<evidence type="ECO:0000256" key="1">
    <source>
        <dbReference type="ARBA" id="ARBA00004448"/>
    </source>
</evidence>
<keyword evidence="9" id="KW-0653">Protein transport</keyword>
<keyword evidence="5 9" id="KW-1133">Transmembrane helix</keyword>
<comment type="similarity">
    <text evidence="2 9">Belongs to the Tim17/Tim22/Tim23 family.</text>
</comment>
<proteinExistence type="inferred from homology"/>
<keyword evidence="9" id="KW-0813">Transport</keyword>
<keyword evidence="3 9" id="KW-0812">Transmembrane</keyword>
<evidence type="ECO:0000256" key="5">
    <source>
        <dbReference type="ARBA" id="ARBA00022989"/>
    </source>
</evidence>
<protein>
    <recommendedName>
        <fullName evidence="9">Mitochondrial import inner membrane translocase subunit TIM22</fullName>
    </recommendedName>
</protein>
<dbReference type="STRING" id="48709.A0A1D2N3P8"/>
<evidence type="ECO:0000256" key="7">
    <source>
        <dbReference type="ARBA" id="ARBA00023136"/>
    </source>
</evidence>
<dbReference type="OMA" id="EERWIQW"/>
<dbReference type="GO" id="GO:0008320">
    <property type="term" value="F:protein transmembrane transporter activity"/>
    <property type="evidence" value="ECO:0007669"/>
    <property type="project" value="UniProtKB-UniRule"/>
</dbReference>
<dbReference type="GO" id="GO:0030943">
    <property type="term" value="F:mitochondrion targeting sequence binding"/>
    <property type="evidence" value="ECO:0007669"/>
    <property type="project" value="TreeGrafter"/>
</dbReference>
<organism evidence="10 11">
    <name type="scientific">Orchesella cincta</name>
    <name type="common">Springtail</name>
    <name type="synonym">Podura cincta</name>
    <dbReference type="NCBI Taxonomy" id="48709"/>
    <lineage>
        <taxon>Eukaryota</taxon>
        <taxon>Metazoa</taxon>
        <taxon>Ecdysozoa</taxon>
        <taxon>Arthropoda</taxon>
        <taxon>Hexapoda</taxon>
        <taxon>Collembola</taxon>
        <taxon>Entomobryomorpha</taxon>
        <taxon>Entomobryoidea</taxon>
        <taxon>Orchesellidae</taxon>
        <taxon>Orchesellinae</taxon>
        <taxon>Orchesella</taxon>
    </lineage>
</organism>
<dbReference type="EMBL" id="LJIJ01000271">
    <property type="protein sequence ID" value="ODM99555.1"/>
    <property type="molecule type" value="Genomic_DNA"/>
</dbReference>
<evidence type="ECO:0000256" key="6">
    <source>
        <dbReference type="ARBA" id="ARBA00023128"/>
    </source>
</evidence>
<evidence type="ECO:0000313" key="11">
    <source>
        <dbReference type="Proteomes" id="UP000094527"/>
    </source>
</evidence>
<name>A0A1D2N3P8_ORCCI</name>
<dbReference type="InterPro" id="IPR039175">
    <property type="entry name" value="TIM22"/>
</dbReference>
<keyword evidence="4 9" id="KW-0999">Mitochondrion inner membrane</keyword>
<dbReference type="AlphaFoldDB" id="A0A1D2N3P8"/>
<dbReference type="GO" id="GO:0045039">
    <property type="term" value="P:protein insertion into mitochondrial inner membrane"/>
    <property type="evidence" value="ECO:0007669"/>
    <property type="project" value="UniProtKB-UniRule"/>
</dbReference>
<keyword evidence="7 9" id="KW-0472">Membrane</keyword>
<comment type="caution">
    <text evidence="10">The sequence shown here is derived from an EMBL/GenBank/DDBJ whole genome shotgun (WGS) entry which is preliminary data.</text>
</comment>
<comment type="subunit">
    <text evidence="9">Component of the TIM22 complex.</text>
</comment>
<reference evidence="10 11" key="1">
    <citation type="journal article" date="2016" name="Genome Biol. Evol.">
        <title>Gene Family Evolution Reflects Adaptation to Soil Environmental Stressors in the Genome of the Collembolan Orchesella cincta.</title>
        <authorList>
            <person name="Faddeeva-Vakhrusheva A."/>
            <person name="Derks M.F."/>
            <person name="Anvar S.Y."/>
            <person name="Agamennone V."/>
            <person name="Suring W."/>
            <person name="Smit S."/>
            <person name="van Straalen N.M."/>
            <person name="Roelofs D."/>
        </authorList>
    </citation>
    <scope>NUCLEOTIDE SEQUENCE [LARGE SCALE GENOMIC DNA]</scope>
    <source>
        <tissue evidence="10">Mixed pool</tissue>
    </source>
</reference>
<evidence type="ECO:0000313" key="10">
    <source>
        <dbReference type="EMBL" id="ODM99555.1"/>
    </source>
</evidence>
<gene>
    <name evidence="10" type="ORF">Ocin01_07128</name>
</gene>
<dbReference type="PANTHER" id="PTHR14110:SF0">
    <property type="entry name" value="MITOCHONDRIAL IMPORT INNER MEMBRANE TRANSLOCASE SUBUNIT TIM22"/>
    <property type="match status" value="1"/>
</dbReference>
<comment type="function">
    <text evidence="8 9">Essential core component of the TIM22 complex, a complex that mediates the import and insertion of multi-pass transmembrane proteins into the mitochondrial inner membrane. In the TIM22 complex, it constitutes the voltage-activated and signal-gated channel. Forms a twin-pore translocase that uses the membrane potential as external driving force in 2 voltage-dependent steps.</text>
</comment>
<feature type="transmembrane region" description="Helical" evidence="9">
    <location>
        <begin position="70"/>
        <end position="93"/>
    </location>
</feature>
<dbReference type="Proteomes" id="UP000094527">
    <property type="component" value="Unassembled WGS sequence"/>
</dbReference>
<keyword evidence="9" id="KW-0811">Translocation</keyword>
<keyword evidence="11" id="KW-1185">Reference proteome</keyword>
<evidence type="ECO:0000256" key="9">
    <source>
        <dbReference type="RuleBase" id="RU367038"/>
    </source>
</evidence>
<dbReference type="Pfam" id="PF02466">
    <property type="entry name" value="Tim17"/>
    <property type="match status" value="1"/>
</dbReference>